<proteinExistence type="predicted"/>
<sequence length="796" mass="93169">MKLKNIDITAFRGVPATRINLDKKNLILLGENGFGKSSIVEAFEFFFTGDLEFRKPQEIRKEHFTTLGFSPDKTKLEFTFENNEILERNLTAFVDFGSKSTELSNFVKNSALVRFILRRKHIIQYIEARPSIRYNEITSLIGLDDLKKAETTFRKVFQHYDNKLRHIENDLFQKEKYLSTHLPKTKDGDFLQRINLFLQQNDVNSISSFQELDNRLKTLIKENPDNSNIIQQFSFLKATKSKLSEGIRLIKLCKKSPLKSHLDDFFQFDKVLITDMEESKQRLSFLIECKKHLHISKYQGICPVCSQSISTSEVDNNIANEIRRLEVKLAQKTEYSQKITILLKMLQDFQTYLSKIILLDIFPIKELDILKMVKKKIEVFDQKIEDIGKPSGNIFKDIESDLNNLDKFLKIQIEGIRKNLLELEPAIISHPKFNLIKTIPLIQKTYQDLIELQKQAEIILPKKKLTEKLLTHFLDVERKKIQEIFTEIQEKVRIFYRMLHPTDDFCNIILDHVDNNKLKLLIDFSTSNGQDPRAYESEGHLDSLAICIFLAYFKTFHNEFPYLILDDVLTSIDSQHRSRYCDLLLSNFPNQQLIITTHDKIWFDYISGHIRAKGQQSKFLEIQIIRWDLEGGLQFKKVIPEEDMIDKLIEDNLMSAAGNQIRILFERILKDFCKMFEFSLKYKENNDHTIGDLFPTIKKQICGLILNEPLKSRVDNLFTKIEAHRWMGNLLSHDNMDRSSITTEEVQIFKELVFSLNKLFICDDCNNKMVYAKELRTIKCKSLDCVCSNQGATKNR</sequence>
<dbReference type="SUPFAM" id="SSF52540">
    <property type="entry name" value="P-loop containing nucleoside triphosphate hydrolases"/>
    <property type="match status" value="1"/>
</dbReference>
<evidence type="ECO:0000313" key="3">
    <source>
        <dbReference type="Proteomes" id="UP001208689"/>
    </source>
</evidence>
<dbReference type="Gene3D" id="3.40.50.300">
    <property type="entry name" value="P-loop containing nucleotide triphosphate hydrolases"/>
    <property type="match status" value="2"/>
</dbReference>
<dbReference type="PANTHER" id="PTHR32182:SF0">
    <property type="entry name" value="DNA REPLICATION AND REPAIR PROTEIN RECF"/>
    <property type="match status" value="1"/>
</dbReference>
<accession>A0ABY6I1B4</accession>
<dbReference type="Proteomes" id="UP001208689">
    <property type="component" value="Chromosome"/>
</dbReference>
<dbReference type="InterPro" id="IPR027417">
    <property type="entry name" value="P-loop_NTPase"/>
</dbReference>
<dbReference type="Pfam" id="PF02463">
    <property type="entry name" value="SMC_N"/>
    <property type="match status" value="1"/>
</dbReference>
<feature type="domain" description="RecF/RecN/SMC N-terminal" evidence="1">
    <location>
        <begin position="3"/>
        <end position="605"/>
    </location>
</feature>
<reference evidence="2" key="1">
    <citation type="submission" date="2022-09" db="EMBL/GenBank/DDBJ databases">
        <title>Actin cytoskeleton and complex cell architecture in an #Asgard archaeon.</title>
        <authorList>
            <person name="Ponce Toledo R.I."/>
            <person name="Schleper C."/>
            <person name="Rodrigues Oliveira T."/>
            <person name="Wollweber F."/>
            <person name="Xu J."/>
            <person name="Rittmann S."/>
            <person name="Klingl A."/>
            <person name="Pilhofer M."/>
        </authorList>
    </citation>
    <scope>NUCLEOTIDE SEQUENCE</scope>
    <source>
        <strain evidence="2">B-35</strain>
    </source>
</reference>
<organism evidence="2 3">
    <name type="scientific">Candidatus Lokiarchaeum ossiferum</name>
    <dbReference type="NCBI Taxonomy" id="2951803"/>
    <lineage>
        <taxon>Archaea</taxon>
        <taxon>Promethearchaeati</taxon>
        <taxon>Promethearchaeota</taxon>
        <taxon>Promethearchaeia</taxon>
        <taxon>Promethearchaeales</taxon>
        <taxon>Promethearchaeaceae</taxon>
        <taxon>Candidatus Lokiarchaeum</taxon>
    </lineage>
</organism>
<gene>
    <name evidence="2" type="ORF">NEF87_004889</name>
</gene>
<keyword evidence="3" id="KW-1185">Reference proteome</keyword>
<evidence type="ECO:0000259" key="1">
    <source>
        <dbReference type="Pfam" id="PF02463"/>
    </source>
</evidence>
<dbReference type="PANTHER" id="PTHR32182">
    <property type="entry name" value="DNA REPLICATION AND REPAIR PROTEIN RECF"/>
    <property type="match status" value="1"/>
</dbReference>
<protein>
    <submittedName>
        <fullName evidence="2">DNA replication and repair protein RecF</fullName>
    </submittedName>
</protein>
<evidence type="ECO:0000313" key="2">
    <source>
        <dbReference type="EMBL" id="UYP48604.1"/>
    </source>
</evidence>
<name>A0ABY6I1B4_9ARCH</name>
<dbReference type="InterPro" id="IPR003395">
    <property type="entry name" value="RecF/RecN/SMC_N"/>
</dbReference>
<dbReference type="EMBL" id="CP104013">
    <property type="protein sequence ID" value="UYP48604.1"/>
    <property type="molecule type" value="Genomic_DNA"/>
</dbReference>